<dbReference type="PROSITE" id="PS51257">
    <property type="entry name" value="PROKAR_LIPOPROTEIN"/>
    <property type="match status" value="1"/>
</dbReference>
<evidence type="ECO:0000313" key="2">
    <source>
        <dbReference type="EMBL" id="MFC3292841.1"/>
    </source>
</evidence>
<gene>
    <name evidence="2" type="ORF">ACFOEI_12285</name>
</gene>
<comment type="caution">
    <text evidence="2">The sequence shown here is derived from an EMBL/GenBank/DDBJ whole genome shotgun (WGS) entry which is preliminary data.</text>
</comment>
<keyword evidence="3" id="KW-1185">Reference proteome</keyword>
<feature type="region of interest" description="Disordered" evidence="1">
    <location>
        <begin position="21"/>
        <end position="52"/>
    </location>
</feature>
<name>A0ABV7M2L3_9GAMM</name>
<dbReference type="EMBL" id="JBHRUH010000019">
    <property type="protein sequence ID" value="MFC3292841.1"/>
    <property type="molecule type" value="Genomic_DNA"/>
</dbReference>
<organism evidence="2 3">
    <name type="scientific">Modicisalibacter luteus</name>
    <dbReference type="NCBI Taxonomy" id="453962"/>
    <lineage>
        <taxon>Bacteria</taxon>
        <taxon>Pseudomonadati</taxon>
        <taxon>Pseudomonadota</taxon>
        <taxon>Gammaproteobacteria</taxon>
        <taxon>Oceanospirillales</taxon>
        <taxon>Halomonadaceae</taxon>
        <taxon>Modicisalibacter</taxon>
    </lineage>
</organism>
<evidence type="ECO:0008006" key="4">
    <source>
        <dbReference type="Google" id="ProtNLM"/>
    </source>
</evidence>
<dbReference type="Proteomes" id="UP001595640">
    <property type="component" value="Unassembled WGS sequence"/>
</dbReference>
<reference evidence="3" key="1">
    <citation type="journal article" date="2019" name="Int. J. Syst. Evol. Microbiol.">
        <title>The Global Catalogue of Microorganisms (GCM) 10K type strain sequencing project: providing services to taxonomists for standard genome sequencing and annotation.</title>
        <authorList>
            <consortium name="The Broad Institute Genomics Platform"/>
            <consortium name="The Broad Institute Genome Sequencing Center for Infectious Disease"/>
            <person name="Wu L."/>
            <person name="Ma J."/>
        </authorList>
    </citation>
    <scope>NUCLEOTIDE SEQUENCE [LARGE SCALE GENOMIC DNA]</scope>
    <source>
        <strain evidence="3">KCTC 12847</strain>
    </source>
</reference>
<evidence type="ECO:0000313" key="3">
    <source>
        <dbReference type="Proteomes" id="UP001595640"/>
    </source>
</evidence>
<dbReference type="RefSeq" id="WP_019019765.1">
    <property type="nucleotide sequence ID" value="NZ_BMXD01000010.1"/>
</dbReference>
<evidence type="ECO:0000256" key="1">
    <source>
        <dbReference type="SAM" id="MobiDB-lite"/>
    </source>
</evidence>
<proteinExistence type="predicted"/>
<accession>A0ABV7M2L3</accession>
<protein>
    <recommendedName>
        <fullName evidence="4">Lipoprotein</fullName>
    </recommendedName>
</protein>
<sequence>MDMSKMTLFAALLLTGALLTGCGDNGQSNETDTDIPGEDTMDREPGTSIEDE</sequence>